<evidence type="ECO:0000313" key="2">
    <source>
        <dbReference type="EMBL" id="MDA2814873.1"/>
    </source>
</evidence>
<protein>
    <submittedName>
        <fullName evidence="2">Uncharacterized protein</fullName>
    </submittedName>
</protein>
<dbReference type="RefSeq" id="WP_270690407.1">
    <property type="nucleotide sequence ID" value="NZ_JAQFWQ010000150.1"/>
</dbReference>
<feature type="region of interest" description="Disordered" evidence="1">
    <location>
        <begin position="48"/>
        <end position="71"/>
    </location>
</feature>
<keyword evidence="3" id="KW-1185">Reference proteome</keyword>
<evidence type="ECO:0000313" key="3">
    <source>
        <dbReference type="Proteomes" id="UP001527866"/>
    </source>
</evidence>
<dbReference type="Proteomes" id="UP001527866">
    <property type="component" value="Unassembled WGS sequence"/>
</dbReference>
<feature type="non-terminal residue" evidence="2">
    <location>
        <position position="1"/>
    </location>
</feature>
<evidence type="ECO:0000256" key="1">
    <source>
        <dbReference type="SAM" id="MobiDB-lite"/>
    </source>
</evidence>
<organism evidence="2 3">
    <name type="scientific">Nocardiopsis endophytica</name>
    <dbReference type="NCBI Taxonomy" id="3018445"/>
    <lineage>
        <taxon>Bacteria</taxon>
        <taxon>Bacillati</taxon>
        <taxon>Actinomycetota</taxon>
        <taxon>Actinomycetes</taxon>
        <taxon>Streptosporangiales</taxon>
        <taxon>Nocardiopsidaceae</taxon>
        <taxon>Nocardiopsis</taxon>
    </lineage>
</organism>
<comment type="caution">
    <text evidence="2">The sequence shown here is derived from an EMBL/GenBank/DDBJ whole genome shotgun (WGS) entry which is preliminary data.</text>
</comment>
<sequence>PEFPEIIAEGASRAAHTGHIGRRERGSGILCREIDAFWRIRRRFHHPIRPRAPSPAPSAMISTGVLPKPPE</sequence>
<dbReference type="EMBL" id="JAQFWQ010000150">
    <property type="protein sequence ID" value="MDA2814873.1"/>
    <property type="molecule type" value="Genomic_DNA"/>
</dbReference>
<reference evidence="2 3" key="1">
    <citation type="submission" date="2023-01" db="EMBL/GenBank/DDBJ databases">
        <title>Draft genome sequence of Nocardiopsis sp. RSe5-2 isolated from halophytes.</title>
        <authorList>
            <person name="Duangmal K."/>
            <person name="Chantavorakit T."/>
        </authorList>
    </citation>
    <scope>NUCLEOTIDE SEQUENCE [LARGE SCALE GENOMIC DNA]</scope>
    <source>
        <strain evidence="2 3">RSe5-2</strain>
    </source>
</reference>
<name>A0ABT4UD43_9ACTN</name>
<gene>
    <name evidence="2" type="ORF">O4J56_29780</name>
</gene>
<proteinExistence type="predicted"/>
<accession>A0ABT4UD43</accession>